<dbReference type="AlphaFoldDB" id="A0A7I4D628"/>
<dbReference type="EMBL" id="ABEU02000002">
    <property type="status" value="NOT_ANNOTATED_CDS"/>
    <property type="molecule type" value="Genomic_DNA"/>
</dbReference>
<name>A0A7I4D628_PHYPA</name>
<dbReference type="InterPro" id="IPR017438">
    <property type="entry name" value="ATP-NAD_kinase_N"/>
</dbReference>
<dbReference type="Pfam" id="PF00781">
    <property type="entry name" value="DAGK_cat"/>
    <property type="match status" value="1"/>
</dbReference>
<evidence type="ECO:0000259" key="2">
    <source>
        <dbReference type="PROSITE" id="PS50146"/>
    </source>
</evidence>
<feature type="domain" description="DAGKc" evidence="2">
    <location>
        <begin position="270"/>
        <end position="365"/>
    </location>
</feature>
<dbReference type="InterPro" id="IPR045363">
    <property type="entry name" value="CERK_C"/>
</dbReference>
<dbReference type="Gramene" id="Pp3c2_4480V3.6">
    <property type="protein sequence ID" value="Pp3c2_4480V3.6"/>
    <property type="gene ID" value="Pp3c2_4480"/>
</dbReference>
<protein>
    <recommendedName>
        <fullName evidence="2">DAGKc domain-containing protein</fullName>
    </recommendedName>
</protein>
<gene>
    <name evidence="3" type="primary">LOC112278893</name>
</gene>
<sequence>MSACGFHNFPTHPIVAQRDRGKHGCRNINLKDFLKQSSLTVGKLRLGAAHGWLKIVEKARDTEKSESLNRNVILMASSEGSRKGRAMESENHRYVPIDTSHQGQYVDGKDPCSNGSHGDCGGVFRSHGCATRSNEALLLEDIFHLERIDQVSVTFSDTHLVWHSVEDDIQNLDARSLLCCGTTHKDVDGHVPVAEIFAVKSSGFGPVTQAKPPLCGDSLPTKQFHRVEVHTFLRSDSKWIPKVYVFGHTSPAVVQQWTQRIQSRLHEDSHRPKTLLVFVNPYGGKRSGIQTWEQVAPFFELAKIKVTVVETERAGHARELMERATKDELDALDGVIVVGGDGTFNEVVNGLVMHRHKAQAAIMPGRLSSFSKTRTQQIDTKVNAISDEQGGLKQLLIGNVSTSQENSSDEHPLLQNRALSLLIEASIGQEGKVGTGTGGKICSSGVESERIDTAVNDSIVQVKDELRGQAGGGFSELENPSTTLLNSNPNLRIGLIPAGSTDTVVISTTGARDSITSALHVILGDRMPLDLVRITGWKNHSEGSLNGKPEVRYAASFTGYGFYGDVMRESEELRWMGPARYDLAGFKVFMNHKSYEAEVSFLDVSQNQPDPKTSMPQGPWIRNTSSQSRNDARRKVVCLANCAICASGFDFSHVVNSESDSEGVPHAEGMQAPTWKTVRSKFQSVGAAVMSCRNDKAPEGVAAHAHLADGLLHLILIRECSRLGYLRQLLRLTRRGADPFKFPFVEYHKTPLFTFSSRGDEESVWSVDGELLQAVQLEGQVFRGLVNLFARGPESA</sequence>
<reference evidence="3" key="3">
    <citation type="submission" date="2020-12" db="UniProtKB">
        <authorList>
            <consortium name="EnsemblPlants"/>
        </authorList>
    </citation>
    <scope>IDENTIFICATION</scope>
</reference>
<dbReference type="SUPFAM" id="SSF111331">
    <property type="entry name" value="NAD kinase/diacylglycerol kinase-like"/>
    <property type="match status" value="2"/>
</dbReference>
<reference evidence="3 4" key="1">
    <citation type="journal article" date="2008" name="Science">
        <title>The Physcomitrella genome reveals evolutionary insights into the conquest of land by plants.</title>
        <authorList>
            <person name="Rensing S."/>
            <person name="Lang D."/>
            <person name="Zimmer A."/>
            <person name="Terry A."/>
            <person name="Salamov A."/>
            <person name="Shapiro H."/>
            <person name="Nishiyama T."/>
            <person name="Perroud P.-F."/>
            <person name="Lindquist E."/>
            <person name="Kamisugi Y."/>
            <person name="Tanahashi T."/>
            <person name="Sakakibara K."/>
            <person name="Fujita T."/>
            <person name="Oishi K."/>
            <person name="Shin-I T."/>
            <person name="Kuroki Y."/>
            <person name="Toyoda A."/>
            <person name="Suzuki Y."/>
            <person name="Hashimoto A."/>
            <person name="Yamaguchi K."/>
            <person name="Sugano A."/>
            <person name="Kohara Y."/>
            <person name="Fujiyama A."/>
            <person name="Anterola A."/>
            <person name="Aoki S."/>
            <person name="Ashton N."/>
            <person name="Barbazuk W.B."/>
            <person name="Barker E."/>
            <person name="Bennetzen J."/>
            <person name="Bezanilla M."/>
            <person name="Blankenship R."/>
            <person name="Cho S.H."/>
            <person name="Dutcher S."/>
            <person name="Estelle M."/>
            <person name="Fawcett J.A."/>
            <person name="Gundlach H."/>
            <person name="Hanada K."/>
            <person name="Heyl A."/>
            <person name="Hicks K.A."/>
            <person name="Hugh J."/>
            <person name="Lohr M."/>
            <person name="Mayer K."/>
            <person name="Melkozernov A."/>
            <person name="Murata T."/>
            <person name="Nelson D."/>
            <person name="Pils B."/>
            <person name="Prigge M."/>
            <person name="Reiss B."/>
            <person name="Renner T."/>
            <person name="Rombauts S."/>
            <person name="Rushton P."/>
            <person name="Sanderfoot A."/>
            <person name="Schween G."/>
            <person name="Shiu S.-H."/>
            <person name="Stueber K."/>
            <person name="Theodoulou F.L."/>
            <person name="Tu H."/>
            <person name="Van de Peer Y."/>
            <person name="Verrier P.J."/>
            <person name="Waters E."/>
            <person name="Wood A."/>
            <person name="Yang L."/>
            <person name="Cove D."/>
            <person name="Cuming A."/>
            <person name="Hasebe M."/>
            <person name="Lucas S."/>
            <person name="Mishler D.B."/>
            <person name="Reski R."/>
            <person name="Grigoriev I."/>
            <person name="Quatrano R.S."/>
            <person name="Boore J.L."/>
        </authorList>
    </citation>
    <scope>NUCLEOTIDE SEQUENCE [LARGE SCALE GENOMIC DNA]</scope>
    <source>
        <strain evidence="3 4">cv. Gransden 2004</strain>
    </source>
</reference>
<evidence type="ECO:0000313" key="3">
    <source>
        <dbReference type="EnsemblPlants" id="Pp3c2_4480V3.6"/>
    </source>
</evidence>
<keyword evidence="4" id="KW-1185">Reference proteome</keyword>
<dbReference type="SMART" id="SM00046">
    <property type="entry name" value="DAGKc"/>
    <property type="match status" value="1"/>
</dbReference>
<dbReference type="InterPro" id="IPR050187">
    <property type="entry name" value="Lipid_Phosphate_FormReg"/>
</dbReference>
<dbReference type="FunCoup" id="A0A7I4D628">
    <property type="interactions" value="2364"/>
</dbReference>
<dbReference type="InParanoid" id="A0A7I4D628"/>
<evidence type="ECO:0000256" key="1">
    <source>
        <dbReference type="SAM" id="MobiDB-lite"/>
    </source>
</evidence>
<evidence type="ECO:0000313" key="4">
    <source>
        <dbReference type="Proteomes" id="UP000006727"/>
    </source>
</evidence>
<feature type="region of interest" description="Disordered" evidence="1">
    <location>
        <begin position="606"/>
        <end position="628"/>
    </location>
</feature>
<dbReference type="PANTHER" id="PTHR12358">
    <property type="entry name" value="SPHINGOSINE KINASE"/>
    <property type="match status" value="1"/>
</dbReference>
<dbReference type="GO" id="GO:0016020">
    <property type="term" value="C:membrane"/>
    <property type="evidence" value="ECO:0007669"/>
    <property type="project" value="GOC"/>
</dbReference>
<dbReference type="PANTHER" id="PTHR12358:SF6">
    <property type="entry name" value="CERAMIDE KINASE"/>
    <property type="match status" value="1"/>
</dbReference>
<dbReference type="Gene3D" id="2.60.200.40">
    <property type="match status" value="1"/>
</dbReference>
<dbReference type="RefSeq" id="XP_024368534.1">
    <property type="nucleotide sequence ID" value="XM_024512766.2"/>
</dbReference>
<reference evidence="3 4" key="2">
    <citation type="journal article" date="2018" name="Plant J.">
        <title>The Physcomitrella patens chromosome-scale assembly reveals moss genome structure and evolution.</title>
        <authorList>
            <person name="Lang D."/>
            <person name="Ullrich K.K."/>
            <person name="Murat F."/>
            <person name="Fuchs J."/>
            <person name="Jenkins J."/>
            <person name="Haas F.B."/>
            <person name="Piednoel M."/>
            <person name="Gundlach H."/>
            <person name="Van Bel M."/>
            <person name="Meyberg R."/>
            <person name="Vives C."/>
            <person name="Morata J."/>
            <person name="Symeonidi A."/>
            <person name="Hiss M."/>
            <person name="Muchero W."/>
            <person name="Kamisugi Y."/>
            <person name="Saleh O."/>
            <person name="Blanc G."/>
            <person name="Decker E.L."/>
            <person name="van Gessel N."/>
            <person name="Grimwood J."/>
            <person name="Hayes R.D."/>
            <person name="Graham S.W."/>
            <person name="Gunter L.E."/>
            <person name="McDaniel S.F."/>
            <person name="Hoernstein S.N.W."/>
            <person name="Larsson A."/>
            <person name="Li F.W."/>
            <person name="Perroud P.F."/>
            <person name="Phillips J."/>
            <person name="Ranjan P."/>
            <person name="Rokshar D.S."/>
            <person name="Rothfels C.J."/>
            <person name="Schneider L."/>
            <person name="Shu S."/>
            <person name="Stevenson D.W."/>
            <person name="Thummler F."/>
            <person name="Tillich M."/>
            <person name="Villarreal Aguilar J.C."/>
            <person name="Widiez T."/>
            <person name="Wong G.K."/>
            <person name="Wymore A."/>
            <person name="Zhang Y."/>
            <person name="Zimmer A.D."/>
            <person name="Quatrano R.S."/>
            <person name="Mayer K.F.X."/>
            <person name="Goodstein D."/>
            <person name="Casacuberta J.M."/>
            <person name="Vandepoele K."/>
            <person name="Reski R."/>
            <person name="Cuming A.C."/>
            <person name="Tuskan G.A."/>
            <person name="Maumus F."/>
            <person name="Salse J."/>
            <person name="Schmutz J."/>
            <person name="Rensing S.A."/>
        </authorList>
    </citation>
    <scope>NUCLEOTIDE SEQUENCE [LARGE SCALE GENOMIC DNA]</scope>
    <source>
        <strain evidence="3 4">cv. Gransden 2004</strain>
    </source>
</reference>
<dbReference type="GO" id="GO:0006672">
    <property type="term" value="P:ceramide metabolic process"/>
    <property type="evidence" value="ECO:0000318"/>
    <property type="project" value="GO_Central"/>
</dbReference>
<dbReference type="InterPro" id="IPR001206">
    <property type="entry name" value="Diacylglycerol_kinase_cat_dom"/>
</dbReference>
<dbReference type="PROSITE" id="PS50146">
    <property type="entry name" value="DAGK"/>
    <property type="match status" value="2"/>
</dbReference>
<dbReference type="InterPro" id="IPR016064">
    <property type="entry name" value="NAD/diacylglycerol_kinase_sf"/>
</dbReference>
<proteinExistence type="predicted"/>
<dbReference type="GO" id="GO:0001729">
    <property type="term" value="F:ceramide kinase activity"/>
    <property type="evidence" value="ECO:0000318"/>
    <property type="project" value="GO_Central"/>
</dbReference>
<accession>A0A7I4D628</accession>
<dbReference type="Gene3D" id="3.40.50.10330">
    <property type="entry name" value="Probable inorganic polyphosphate/atp-NAD kinase, domain 1"/>
    <property type="match status" value="1"/>
</dbReference>
<dbReference type="GeneID" id="112278893"/>
<dbReference type="Pfam" id="PF19280">
    <property type="entry name" value="CERK_C"/>
    <property type="match status" value="1"/>
</dbReference>
<organism evidence="3 4">
    <name type="scientific">Physcomitrium patens</name>
    <name type="common">Spreading-leaved earth moss</name>
    <name type="synonym">Physcomitrella patens</name>
    <dbReference type="NCBI Taxonomy" id="3218"/>
    <lineage>
        <taxon>Eukaryota</taxon>
        <taxon>Viridiplantae</taxon>
        <taxon>Streptophyta</taxon>
        <taxon>Embryophyta</taxon>
        <taxon>Bryophyta</taxon>
        <taxon>Bryophytina</taxon>
        <taxon>Bryopsida</taxon>
        <taxon>Funariidae</taxon>
        <taxon>Funariales</taxon>
        <taxon>Funariaceae</taxon>
        <taxon>Physcomitrium</taxon>
    </lineage>
</organism>
<dbReference type="EnsemblPlants" id="Pp3c2_4480V3.6">
    <property type="protein sequence ID" value="Pp3c2_4480V3.6"/>
    <property type="gene ID" value="Pp3c2_4480"/>
</dbReference>
<dbReference type="Proteomes" id="UP000006727">
    <property type="component" value="Chromosome 2"/>
</dbReference>
<feature type="domain" description="DAGKc" evidence="2">
    <location>
        <begin position="482"/>
        <end position="538"/>
    </location>
</feature>